<dbReference type="OrthoDB" id="1262810at2759"/>
<protein>
    <submittedName>
        <fullName evidence="1">NOV protein</fullName>
    </submittedName>
</protein>
<keyword evidence="2" id="KW-1185">Reference proteome</keyword>
<gene>
    <name evidence="1" type="primary">NOV</name>
    <name evidence="1" type="ORF">SPIL2461_LOCUS9545</name>
</gene>
<organism evidence="1 2">
    <name type="scientific">Symbiodinium pilosum</name>
    <name type="common">Dinoflagellate</name>
    <dbReference type="NCBI Taxonomy" id="2952"/>
    <lineage>
        <taxon>Eukaryota</taxon>
        <taxon>Sar</taxon>
        <taxon>Alveolata</taxon>
        <taxon>Dinophyceae</taxon>
        <taxon>Suessiales</taxon>
        <taxon>Symbiodiniaceae</taxon>
        <taxon>Symbiodinium</taxon>
    </lineage>
</organism>
<dbReference type="EMBL" id="CAJNIZ010016769">
    <property type="protein sequence ID" value="CAE7389530.1"/>
    <property type="molecule type" value="Genomic_DNA"/>
</dbReference>
<dbReference type="AlphaFoldDB" id="A0A812QCA5"/>
<comment type="caution">
    <text evidence="1">The sequence shown here is derived from an EMBL/GenBank/DDBJ whole genome shotgun (WGS) entry which is preliminary data.</text>
</comment>
<proteinExistence type="predicted"/>
<reference evidence="1" key="1">
    <citation type="submission" date="2021-02" db="EMBL/GenBank/DDBJ databases">
        <authorList>
            <person name="Dougan E. K."/>
            <person name="Rhodes N."/>
            <person name="Thang M."/>
            <person name="Chan C."/>
        </authorList>
    </citation>
    <scope>NUCLEOTIDE SEQUENCE</scope>
</reference>
<dbReference type="PANTHER" id="PTHR32387">
    <property type="entry name" value="WU:FJ29H11"/>
    <property type="match status" value="1"/>
</dbReference>
<dbReference type="SUPFAM" id="SSF55874">
    <property type="entry name" value="ATPase domain of HSP90 chaperone/DNA topoisomerase II/histidine kinase"/>
    <property type="match status" value="1"/>
</dbReference>
<accession>A0A812QCA5</accession>
<name>A0A812QCA5_SYMPI</name>
<dbReference type="InterPro" id="IPR036890">
    <property type="entry name" value="HATPase_C_sf"/>
</dbReference>
<dbReference type="PANTHER" id="PTHR32387:SF0">
    <property type="entry name" value="PROTEIN NO VEIN"/>
    <property type="match status" value="1"/>
</dbReference>
<evidence type="ECO:0000313" key="2">
    <source>
        <dbReference type="Proteomes" id="UP000649617"/>
    </source>
</evidence>
<dbReference type="Proteomes" id="UP000649617">
    <property type="component" value="Unassembled WGS sequence"/>
</dbReference>
<evidence type="ECO:0000313" key="1">
    <source>
        <dbReference type="EMBL" id="CAE7389530.1"/>
    </source>
</evidence>
<sequence length="182" mass="19590">MFLQVRTHFNQVQHVPSSATAQVSQVREGVQRLSDSLCAAVERLANDLYESECHFLYEIVQNAEDAHARARPEEPLTSQILAAPGMLLLPAGLHGDVTALCDISASSKKKPLPGAAGKSIGKGIGFKSVFTVSDRAHVLSKGFTFVFDVQGPLGKLGYVTPTWSPGRNSFFHHAGDQGRGPH</sequence>
<dbReference type="InterPro" id="IPR052957">
    <property type="entry name" value="Auxin_embryo_med"/>
</dbReference>